<dbReference type="PANTHER" id="PTHR12904">
    <property type="match status" value="1"/>
</dbReference>
<name>A0A8R1DM48_CAEJA</name>
<dbReference type="InterPro" id="IPR056845">
    <property type="entry name" value="LRR_Zer-1"/>
</dbReference>
<dbReference type="InterPro" id="IPR051341">
    <property type="entry name" value="Zyg-11_UBL_adapter"/>
</dbReference>
<dbReference type="PANTHER" id="PTHR12904:SF28">
    <property type="entry name" value="ATP SYNTHASE SUBUNIT ALPHA-RELATED"/>
    <property type="match status" value="1"/>
</dbReference>
<dbReference type="Pfam" id="PF25013">
    <property type="entry name" value="LRR_Zer-1"/>
    <property type="match status" value="1"/>
</dbReference>
<keyword evidence="3" id="KW-1185">Reference proteome</keyword>
<reference evidence="2" key="2">
    <citation type="submission" date="2022-06" db="UniProtKB">
        <authorList>
            <consortium name="EnsemblMetazoa"/>
        </authorList>
    </citation>
    <scope>IDENTIFICATION</scope>
    <source>
        <strain evidence="2">DF5081</strain>
    </source>
</reference>
<dbReference type="SUPFAM" id="SSF52058">
    <property type="entry name" value="L domain-like"/>
    <property type="match status" value="1"/>
</dbReference>
<accession>A0A8R1DM48</accession>
<protein>
    <recommendedName>
        <fullName evidence="1">Zer-1-like leucine-rich repeats region domain-containing protein</fullName>
    </recommendedName>
</protein>
<dbReference type="EnsemblMetazoa" id="CJA06210.1">
    <property type="protein sequence ID" value="CJA06210.1"/>
    <property type="gene ID" value="WBGene00125414"/>
</dbReference>
<sequence>MVPTLFEIVKQQLARDIVNGTYYGQKFKIYPPLSNQLLAEIRIANFIRDEQAEEISDKMIITEIDLEGLLVNRSDLKLISKHCLDTLKVDSFSPFQASLFYNEDDDDFDFADVMDRVLNQETKEALRHLSIKGDEPLGMNWARTIGPQLPSLETLDIAGRPLFANIASDICYFFSNIKVLNMSGTACNFFPDFSQMQHLDVLILRNTNLKPNQSFGKLFMCKQLRFLDFSQDYYNEHNNNIEIIASNLITKSLPNLRFLDASSTDIKGEHINKLTGYIPNLAKISLVASPKVHLVKFLKHPKINDSRQVEFLNCYDIDSTIDALQYYLGRRRYPTMSFALNSLFNFMERDMKEETWKRLLGVLLATGKFYVTDVEVAYTVNLVLTEMFENPSKALLLSSSEIHDLLNTLMNYIARNPEQDCFEILCGHKLFWSIIQNSQLLDKFDLPIFRIARLGVASLTLFTGNCNELPILKFFWHTMIKQKNKKEVYQRLLESDEFMASILTVLDAEDVEHFEETARTGLEIVLSMVKSSNYACKSFLHLSGAETMTVLSRSLDEPALQVMALMVCKEVAKNLMTWNYMHYFYTTKFMINILRFLRPLDQKHSMHTYLASAIITILLCSGDNDFSNANNPYPHTVDEAMLKSEQLGEFPEEVLREAMSSSDEHWLVRIHHDTRWKNRFASRVRSQIALLKLSDAEMSCDMGEV</sequence>
<proteinExistence type="predicted"/>
<feature type="domain" description="Zer-1-like leucine-rich repeats region" evidence="1">
    <location>
        <begin position="174"/>
        <end position="272"/>
    </location>
</feature>
<dbReference type="InterPro" id="IPR032675">
    <property type="entry name" value="LRR_dom_sf"/>
</dbReference>
<dbReference type="GO" id="GO:0031462">
    <property type="term" value="C:Cul2-RING ubiquitin ligase complex"/>
    <property type="evidence" value="ECO:0007669"/>
    <property type="project" value="TreeGrafter"/>
</dbReference>
<reference evidence="3" key="1">
    <citation type="submission" date="2010-08" db="EMBL/GenBank/DDBJ databases">
        <authorList>
            <consortium name="Caenorhabditis japonica Sequencing Consortium"/>
            <person name="Wilson R.K."/>
        </authorList>
    </citation>
    <scope>NUCLEOTIDE SEQUENCE [LARGE SCALE GENOMIC DNA]</scope>
    <source>
        <strain evidence="3">DF5081</strain>
    </source>
</reference>
<organism evidence="2 3">
    <name type="scientific">Caenorhabditis japonica</name>
    <dbReference type="NCBI Taxonomy" id="281687"/>
    <lineage>
        <taxon>Eukaryota</taxon>
        <taxon>Metazoa</taxon>
        <taxon>Ecdysozoa</taxon>
        <taxon>Nematoda</taxon>
        <taxon>Chromadorea</taxon>
        <taxon>Rhabditida</taxon>
        <taxon>Rhabditina</taxon>
        <taxon>Rhabditomorpha</taxon>
        <taxon>Rhabditoidea</taxon>
        <taxon>Rhabditidae</taxon>
        <taxon>Peloderinae</taxon>
        <taxon>Caenorhabditis</taxon>
    </lineage>
</organism>
<dbReference type="AlphaFoldDB" id="A0A8R1DM48"/>
<dbReference type="Gene3D" id="3.80.10.10">
    <property type="entry name" value="Ribonuclease Inhibitor"/>
    <property type="match status" value="1"/>
</dbReference>
<dbReference type="Proteomes" id="UP000005237">
    <property type="component" value="Unassembled WGS sequence"/>
</dbReference>
<evidence type="ECO:0000313" key="2">
    <source>
        <dbReference type="EnsemblMetazoa" id="CJA06210.1"/>
    </source>
</evidence>
<evidence type="ECO:0000259" key="1">
    <source>
        <dbReference type="Pfam" id="PF25013"/>
    </source>
</evidence>
<evidence type="ECO:0000313" key="3">
    <source>
        <dbReference type="Proteomes" id="UP000005237"/>
    </source>
</evidence>